<dbReference type="Pfam" id="PF00890">
    <property type="entry name" value="FAD_binding_2"/>
    <property type="match status" value="1"/>
</dbReference>
<keyword evidence="2" id="KW-0285">Flavoprotein</keyword>
<comment type="cofactor">
    <cofactor evidence="1">
        <name>FAD</name>
        <dbReference type="ChEBI" id="CHEBI:57692"/>
    </cofactor>
</comment>
<feature type="domain" description="FAD-dependent oxidoreductase 2 FAD-binding" evidence="5">
    <location>
        <begin position="11"/>
        <end position="429"/>
    </location>
</feature>
<keyword evidence="3" id="KW-0274">FAD</keyword>
<evidence type="ECO:0000256" key="4">
    <source>
        <dbReference type="ARBA" id="ARBA00023002"/>
    </source>
</evidence>
<dbReference type="PANTHER" id="PTHR43400:SF10">
    <property type="entry name" value="3-OXOSTEROID 1-DEHYDROGENASE"/>
    <property type="match status" value="1"/>
</dbReference>
<evidence type="ECO:0000256" key="1">
    <source>
        <dbReference type="ARBA" id="ARBA00001974"/>
    </source>
</evidence>
<sequence length="465" mass="47823">MSAGAASDGPDLIVAGAGGGLVAALRAAELGLHVLVVEASEHYTRGNNTAMSTAMLPGAGTRWQDEAGISDSPEAFVADMVRKTNGEVDLPLAEALAGVSAELVTWLVDQARVPLELVTDFQYPGHTNLRCHSLTGRSGKHLLKALVDAVHQQDRITVLVPARVTDVVPGPDGVTVEITTPDGAREQVAARAVLLATNGYGADPELVHQHVPEIADATYHGSPESTGDALRIGARLGADTAYLDAYQGHAALCGAAGTLVGWATVMHGGYLVDSEGKRFADETVGYSEFAHLTLARAAGKRAVIIFDQRVRDACLAFEDFRDTIDSGAVKWGQSVDELAGRLGVDPSGLAETVVQAAACARGQVADQYGRIDWEAPLNPPFAGVQVQPALFHTQGGLRVDGRARVLDSAGDPIAGVYASGGAAMGISGHGAGGYLAGNGLLPALGLAYLAAGHVAATDAPAAASR</sequence>
<protein>
    <submittedName>
        <fullName evidence="6">FAD-binding protein</fullName>
    </submittedName>
</protein>
<dbReference type="SUPFAM" id="SSF56425">
    <property type="entry name" value="Succinate dehydrogenase/fumarate reductase flavoprotein, catalytic domain"/>
    <property type="match status" value="1"/>
</dbReference>
<dbReference type="InterPro" id="IPR027477">
    <property type="entry name" value="Succ_DH/fumarate_Rdtase_cat_sf"/>
</dbReference>
<evidence type="ECO:0000313" key="7">
    <source>
        <dbReference type="Proteomes" id="UP001164965"/>
    </source>
</evidence>
<dbReference type="EMBL" id="CP110615">
    <property type="protein sequence ID" value="UZJ23384.1"/>
    <property type="molecule type" value="Genomic_DNA"/>
</dbReference>
<name>A0ABY6NVG6_9NOCA</name>
<dbReference type="PANTHER" id="PTHR43400">
    <property type="entry name" value="FUMARATE REDUCTASE"/>
    <property type="match status" value="1"/>
</dbReference>
<dbReference type="RefSeq" id="WP_265381491.1">
    <property type="nucleotide sequence ID" value="NZ_CP110615.1"/>
</dbReference>
<proteinExistence type="predicted"/>
<accession>A0ABY6NVG6</accession>
<dbReference type="Gene3D" id="3.90.700.10">
    <property type="entry name" value="Succinate dehydrogenase/fumarate reductase flavoprotein, catalytic domain"/>
    <property type="match status" value="1"/>
</dbReference>
<dbReference type="SUPFAM" id="SSF51905">
    <property type="entry name" value="FAD/NAD(P)-binding domain"/>
    <property type="match status" value="1"/>
</dbReference>
<dbReference type="InterPro" id="IPR036188">
    <property type="entry name" value="FAD/NAD-bd_sf"/>
</dbReference>
<evidence type="ECO:0000313" key="6">
    <source>
        <dbReference type="EMBL" id="UZJ23384.1"/>
    </source>
</evidence>
<evidence type="ECO:0000256" key="3">
    <source>
        <dbReference type="ARBA" id="ARBA00022827"/>
    </source>
</evidence>
<gene>
    <name evidence="6" type="ORF">RHODO2019_09035</name>
</gene>
<dbReference type="InterPro" id="IPR003953">
    <property type="entry name" value="FAD-dep_OxRdtase_2_FAD-bd"/>
</dbReference>
<keyword evidence="4" id="KW-0560">Oxidoreductase</keyword>
<evidence type="ECO:0000259" key="5">
    <source>
        <dbReference type="Pfam" id="PF00890"/>
    </source>
</evidence>
<organism evidence="6 7">
    <name type="scientific">Rhodococcus antarcticus</name>
    <dbReference type="NCBI Taxonomy" id="2987751"/>
    <lineage>
        <taxon>Bacteria</taxon>
        <taxon>Bacillati</taxon>
        <taxon>Actinomycetota</taxon>
        <taxon>Actinomycetes</taxon>
        <taxon>Mycobacteriales</taxon>
        <taxon>Nocardiaceae</taxon>
        <taxon>Rhodococcus</taxon>
    </lineage>
</organism>
<dbReference type="Gene3D" id="3.50.50.60">
    <property type="entry name" value="FAD/NAD(P)-binding domain"/>
    <property type="match status" value="1"/>
</dbReference>
<dbReference type="InterPro" id="IPR050315">
    <property type="entry name" value="FAD-oxidoreductase_2"/>
</dbReference>
<reference evidence="6" key="1">
    <citation type="submission" date="2022-10" db="EMBL/GenBank/DDBJ databases">
        <title>Rhodococcus sp.75.</title>
        <authorList>
            <person name="Sun M."/>
        </authorList>
    </citation>
    <scope>NUCLEOTIDE SEQUENCE</scope>
    <source>
        <strain evidence="6">75</strain>
    </source>
</reference>
<keyword evidence="7" id="KW-1185">Reference proteome</keyword>
<evidence type="ECO:0000256" key="2">
    <source>
        <dbReference type="ARBA" id="ARBA00022630"/>
    </source>
</evidence>
<dbReference type="Proteomes" id="UP001164965">
    <property type="component" value="Chromosome"/>
</dbReference>